<dbReference type="EMBL" id="FN653024">
    <property type="protein sequence ID" value="CBY23975.1"/>
    <property type="molecule type" value="Genomic_DNA"/>
</dbReference>
<protein>
    <submittedName>
        <fullName evidence="1">Uncharacterized protein</fullName>
    </submittedName>
</protein>
<name>E4X4I5_OIKDI</name>
<sequence length="533" mass="61787">MSRLYTSANFIELKALKMNLRRKSADGFAIPTHFGHNWPSYDGKFQSPTHLYSKASKAIGYKVNKIYRLDFLIRRCLSGPLTNEAVRSINNFVNQREALLETSVEDLEKSLLLYLCWIKLKNFCPLTGRLKKEEILLRGDSFLDRFEAIEPSGLLQLIYMNHSQLVPREIMSDLVESLNPLFEESIFELLPIFNPKCGMFKLEETVDANPVKALFMHKLKHNTGVFGDKSIQNFLKNPSIPMRYKHRHFQMISWVLTLSSDGKKSRKADLLKKIYSPSLESDLSGLPLAEMVDLSNMIGLYEHENYFTGAESLDEQTSLYYQSCTDSCGSLTKPTYAIFAENNTKVEYDGKTIPRGEAAYKAMLNEKIEHYQRSLEKQGFGQLEIAYKTIKFISKPPDGSLRRWISKSWVRRRFVKKEKKIIKDMCFVDSIRKKLLVIFIEDLRMYQEESFHLSFMSDFISQIYDDMEDKDSLLEDLRDIISQESECPIEIVNRLKLAQILLAYFPDLYSKNDLQDLFTQNTAFPVYLVQADG</sequence>
<evidence type="ECO:0000313" key="2">
    <source>
        <dbReference type="Proteomes" id="UP000001307"/>
    </source>
</evidence>
<reference evidence="1" key="1">
    <citation type="journal article" date="2010" name="Science">
        <title>Plasticity of animal genome architecture unmasked by rapid evolution of a pelagic tunicate.</title>
        <authorList>
            <person name="Denoeud F."/>
            <person name="Henriet S."/>
            <person name="Mungpakdee S."/>
            <person name="Aury J.M."/>
            <person name="Da Silva C."/>
            <person name="Brinkmann H."/>
            <person name="Mikhaleva J."/>
            <person name="Olsen L.C."/>
            <person name="Jubin C."/>
            <person name="Canestro C."/>
            <person name="Bouquet J.M."/>
            <person name="Danks G."/>
            <person name="Poulain J."/>
            <person name="Campsteijn C."/>
            <person name="Adamski M."/>
            <person name="Cross I."/>
            <person name="Yadetie F."/>
            <person name="Muffato M."/>
            <person name="Louis A."/>
            <person name="Butcher S."/>
            <person name="Tsagkogeorga G."/>
            <person name="Konrad A."/>
            <person name="Singh S."/>
            <person name="Jensen M.F."/>
            <person name="Cong E.H."/>
            <person name="Eikeseth-Otteraa H."/>
            <person name="Noel B."/>
            <person name="Anthouard V."/>
            <person name="Porcel B.M."/>
            <person name="Kachouri-Lafond R."/>
            <person name="Nishino A."/>
            <person name="Ugolini M."/>
            <person name="Chourrout P."/>
            <person name="Nishida H."/>
            <person name="Aasland R."/>
            <person name="Huzurbazar S."/>
            <person name="Westhof E."/>
            <person name="Delsuc F."/>
            <person name="Lehrach H."/>
            <person name="Reinhardt R."/>
            <person name="Weissenbach J."/>
            <person name="Roy S.W."/>
            <person name="Artiguenave F."/>
            <person name="Postlethwait J.H."/>
            <person name="Manak J.R."/>
            <person name="Thompson E.M."/>
            <person name="Jaillon O."/>
            <person name="Du Pasquier L."/>
            <person name="Boudinot P."/>
            <person name="Liberles D.A."/>
            <person name="Volff J.N."/>
            <person name="Philippe H."/>
            <person name="Lenhard B."/>
            <person name="Roest Crollius H."/>
            <person name="Wincker P."/>
            <person name="Chourrout D."/>
        </authorList>
    </citation>
    <scope>NUCLEOTIDE SEQUENCE [LARGE SCALE GENOMIC DNA]</scope>
</reference>
<keyword evidence="2" id="KW-1185">Reference proteome</keyword>
<dbReference type="InParanoid" id="E4X4I5"/>
<evidence type="ECO:0000313" key="1">
    <source>
        <dbReference type="EMBL" id="CBY23975.1"/>
    </source>
</evidence>
<dbReference type="Proteomes" id="UP000001307">
    <property type="component" value="Unassembled WGS sequence"/>
</dbReference>
<proteinExistence type="predicted"/>
<dbReference type="AlphaFoldDB" id="E4X4I5"/>
<organism evidence="1">
    <name type="scientific">Oikopleura dioica</name>
    <name type="common">Tunicate</name>
    <dbReference type="NCBI Taxonomy" id="34765"/>
    <lineage>
        <taxon>Eukaryota</taxon>
        <taxon>Metazoa</taxon>
        <taxon>Chordata</taxon>
        <taxon>Tunicata</taxon>
        <taxon>Appendicularia</taxon>
        <taxon>Copelata</taxon>
        <taxon>Oikopleuridae</taxon>
        <taxon>Oikopleura</taxon>
    </lineage>
</organism>
<accession>E4X4I5</accession>
<gene>
    <name evidence="1" type="ORF">GSOID_T00001312001</name>
</gene>